<evidence type="ECO:0008006" key="4">
    <source>
        <dbReference type="Google" id="ProtNLM"/>
    </source>
</evidence>
<dbReference type="RefSeq" id="WP_121877475.1">
    <property type="nucleotide sequence ID" value="NZ_REFJ01000005.1"/>
</dbReference>
<dbReference type="AlphaFoldDB" id="A0A3M0A7Q4"/>
<sequence>MLTEALLFDEEQKLERKLAELTEAQRSFVETAASEVVRDPQEFTKRQVLFFFGWHHFYANNWLRGSLLLALFLYLPFAYIDGVLWPIALLLLVWATEIPLMINGRRYIRDRNATALRSALGKLKKR</sequence>
<organism evidence="2 3">
    <name type="scientific">Umboniibacter marinipuniceus</name>
    <dbReference type="NCBI Taxonomy" id="569599"/>
    <lineage>
        <taxon>Bacteria</taxon>
        <taxon>Pseudomonadati</taxon>
        <taxon>Pseudomonadota</taxon>
        <taxon>Gammaproteobacteria</taxon>
        <taxon>Cellvibrionales</taxon>
        <taxon>Cellvibrionaceae</taxon>
        <taxon>Umboniibacter</taxon>
    </lineage>
</organism>
<proteinExistence type="predicted"/>
<name>A0A3M0A7Q4_9GAMM</name>
<keyword evidence="1" id="KW-0812">Transmembrane</keyword>
<dbReference type="OrthoDB" id="5768428at2"/>
<reference evidence="2 3" key="1">
    <citation type="submission" date="2018-10" db="EMBL/GenBank/DDBJ databases">
        <title>Genomic Encyclopedia of Type Strains, Phase IV (KMG-IV): sequencing the most valuable type-strain genomes for metagenomic binning, comparative biology and taxonomic classification.</title>
        <authorList>
            <person name="Goeker M."/>
        </authorList>
    </citation>
    <scope>NUCLEOTIDE SEQUENCE [LARGE SCALE GENOMIC DNA]</scope>
    <source>
        <strain evidence="2 3">DSM 25080</strain>
    </source>
</reference>
<keyword evidence="1" id="KW-1133">Transmembrane helix</keyword>
<protein>
    <recommendedName>
        <fullName evidence="4">TM2 domain-containing protein</fullName>
    </recommendedName>
</protein>
<comment type="caution">
    <text evidence="2">The sequence shown here is derived from an EMBL/GenBank/DDBJ whole genome shotgun (WGS) entry which is preliminary data.</text>
</comment>
<keyword evidence="3" id="KW-1185">Reference proteome</keyword>
<accession>A0A3M0A7Q4</accession>
<dbReference type="EMBL" id="REFJ01000005">
    <property type="protein sequence ID" value="RMA78838.1"/>
    <property type="molecule type" value="Genomic_DNA"/>
</dbReference>
<evidence type="ECO:0000313" key="3">
    <source>
        <dbReference type="Proteomes" id="UP000267187"/>
    </source>
</evidence>
<evidence type="ECO:0000313" key="2">
    <source>
        <dbReference type="EMBL" id="RMA78838.1"/>
    </source>
</evidence>
<evidence type="ECO:0000256" key="1">
    <source>
        <dbReference type="SAM" id="Phobius"/>
    </source>
</evidence>
<gene>
    <name evidence="2" type="ORF">DFR27_2177</name>
</gene>
<keyword evidence="1" id="KW-0472">Membrane</keyword>
<dbReference type="Proteomes" id="UP000267187">
    <property type="component" value="Unassembled WGS sequence"/>
</dbReference>
<feature type="transmembrane region" description="Helical" evidence="1">
    <location>
        <begin position="83"/>
        <end position="102"/>
    </location>
</feature>